<name>A0A0R2HS90_CARDV</name>
<dbReference type="Proteomes" id="UP000051658">
    <property type="component" value="Unassembled WGS sequence"/>
</dbReference>
<organism evidence="2 3">
    <name type="scientific">Carnobacterium divergens DSM 20623</name>
    <dbReference type="NCBI Taxonomy" id="1449336"/>
    <lineage>
        <taxon>Bacteria</taxon>
        <taxon>Bacillati</taxon>
        <taxon>Bacillota</taxon>
        <taxon>Bacilli</taxon>
        <taxon>Lactobacillales</taxon>
        <taxon>Carnobacteriaceae</taxon>
        <taxon>Carnobacterium</taxon>
    </lineage>
</organism>
<feature type="transmembrane region" description="Helical" evidence="1">
    <location>
        <begin position="17"/>
        <end position="38"/>
    </location>
</feature>
<keyword evidence="1" id="KW-0812">Transmembrane</keyword>
<evidence type="ECO:0000256" key="1">
    <source>
        <dbReference type="SAM" id="Phobius"/>
    </source>
</evidence>
<accession>A0A0R2HS90</accession>
<keyword evidence="1" id="KW-1133">Transmembrane helix</keyword>
<comment type="caution">
    <text evidence="2">The sequence shown here is derived from an EMBL/GenBank/DDBJ whole genome shotgun (WGS) entry which is preliminary data.</text>
</comment>
<dbReference type="PATRIC" id="fig|1449336.4.peg.2074"/>
<gene>
    <name evidence="2" type="ORF">IV74_GL002037</name>
</gene>
<keyword evidence="1" id="KW-0472">Membrane</keyword>
<keyword evidence="3" id="KW-1185">Reference proteome</keyword>
<reference evidence="2 3" key="1">
    <citation type="journal article" date="2015" name="Genome Announc.">
        <title>Expanding the biotechnology potential of lactobacilli through comparative genomics of 213 strains and associated genera.</title>
        <authorList>
            <person name="Sun Z."/>
            <person name="Harris H.M."/>
            <person name="McCann A."/>
            <person name="Guo C."/>
            <person name="Argimon S."/>
            <person name="Zhang W."/>
            <person name="Yang X."/>
            <person name="Jeffery I.B."/>
            <person name="Cooney J.C."/>
            <person name="Kagawa T.F."/>
            <person name="Liu W."/>
            <person name="Song Y."/>
            <person name="Salvetti E."/>
            <person name="Wrobel A."/>
            <person name="Rasinkangas P."/>
            <person name="Parkhill J."/>
            <person name="Rea M.C."/>
            <person name="O'Sullivan O."/>
            <person name="Ritari J."/>
            <person name="Douillard F.P."/>
            <person name="Paul Ross R."/>
            <person name="Yang R."/>
            <person name="Briner A.E."/>
            <person name="Felis G.E."/>
            <person name="de Vos W.M."/>
            <person name="Barrangou R."/>
            <person name="Klaenhammer T.R."/>
            <person name="Caufield P.W."/>
            <person name="Cui Y."/>
            <person name="Zhang H."/>
            <person name="O'Toole P.W."/>
        </authorList>
    </citation>
    <scope>NUCLEOTIDE SEQUENCE [LARGE SCALE GENOMIC DNA]</scope>
    <source>
        <strain evidence="2 3">DSM 20623</strain>
    </source>
</reference>
<sequence>MGVTLGLTSELTAIGKFLVMGLMFIGRVGIFTILLSLIKKDTTYTGKIRYPEETTIIG</sequence>
<protein>
    <submittedName>
        <fullName evidence="2">Uncharacterized protein</fullName>
    </submittedName>
</protein>
<dbReference type="eggNOG" id="COG0168">
    <property type="taxonomic scope" value="Bacteria"/>
</dbReference>
<evidence type="ECO:0000313" key="2">
    <source>
        <dbReference type="EMBL" id="KRN54454.1"/>
    </source>
</evidence>
<proteinExistence type="predicted"/>
<dbReference type="EMBL" id="JQBS01000035">
    <property type="protein sequence ID" value="KRN54454.1"/>
    <property type="molecule type" value="Genomic_DNA"/>
</dbReference>
<evidence type="ECO:0000313" key="3">
    <source>
        <dbReference type="Proteomes" id="UP000051658"/>
    </source>
</evidence>
<dbReference type="AlphaFoldDB" id="A0A0R2HS90"/>